<name>A0A1X0YCD9_MYCSI</name>
<accession>A0A1X0YCD9</accession>
<evidence type="ECO:0000313" key="2">
    <source>
        <dbReference type="EMBL" id="ORJ62753.1"/>
    </source>
</evidence>
<sequence>MSYRIIQWGTGNVGMHALRIIAERPDFELAGVRVYNKTKVGVDAGELLGAPPAGVLATDDIGTILALDADCVCYSPLGGTVDGGRAAVDDICQLLASGKNVVSSAHEHLAYLGPDVQLPGAGPDTYERLSRACQEGGVSFFHVGINPGFAMDLWPMQLTRLCGRIDNLRVSEIVDMSRYTSIHMVRDAIGFGLPADAQTPLDAHFSQVEKSPFYLSMRMLADAMGIQLDDVKYHREVAMTERDLTIAAGTIEAGTIAAMKMCLDGIVYGRPVLLFELIWRVTDDVAPEWPGGDSRWLLHIDGDMTVDSEIALATTHGSGRAVSLAVATLLLNAIPAVRDAEPGLLNNLTLAPHAGGYVARG</sequence>
<feature type="domain" description="2,4-diaminopentanoate dehydrogenase C-terminal" evidence="1">
    <location>
        <begin position="149"/>
        <end position="350"/>
    </location>
</feature>
<comment type="caution">
    <text evidence="2">The sequence shown here is derived from an EMBL/GenBank/DDBJ whole genome shotgun (WGS) entry which is preliminary data.</text>
</comment>
<organism evidence="2 3">
    <name type="scientific">Mycobacterium simiae</name>
    <name type="common">Mycobacterium habana</name>
    <dbReference type="NCBI Taxonomy" id="1784"/>
    <lineage>
        <taxon>Bacteria</taxon>
        <taxon>Bacillati</taxon>
        <taxon>Actinomycetota</taxon>
        <taxon>Actinomycetes</taxon>
        <taxon>Mycobacteriales</taxon>
        <taxon>Mycobacteriaceae</taxon>
        <taxon>Mycobacterium</taxon>
        <taxon>Mycobacterium simiae complex</taxon>
    </lineage>
</organism>
<reference evidence="2 3" key="1">
    <citation type="submission" date="2017-03" db="EMBL/GenBank/DDBJ databases">
        <title>Genomic insights into Mycobacterium simiae human colonization.</title>
        <authorList>
            <person name="Steffani J.L."/>
            <person name="Brunck M.E."/>
            <person name="Cruz E."/>
            <person name="Montiel R."/>
            <person name="Barona F."/>
        </authorList>
    </citation>
    <scope>NUCLEOTIDE SEQUENCE [LARGE SCALE GENOMIC DNA]</scope>
    <source>
        <strain evidence="2 3">MsiGto</strain>
    </source>
</reference>
<dbReference type="AlphaFoldDB" id="A0A1X0YCD9"/>
<dbReference type="SUPFAM" id="SSF51735">
    <property type="entry name" value="NAD(P)-binding Rossmann-fold domains"/>
    <property type="match status" value="1"/>
</dbReference>
<dbReference type="Gene3D" id="3.40.50.720">
    <property type="entry name" value="NAD(P)-binding Rossmann-like Domain"/>
    <property type="match status" value="1"/>
</dbReference>
<gene>
    <name evidence="2" type="ORF">B5M45_06950</name>
</gene>
<evidence type="ECO:0000313" key="3">
    <source>
        <dbReference type="Proteomes" id="UP000193040"/>
    </source>
</evidence>
<evidence type="ECO:0000259" key="1">
    <source>
        <dbReference type="Pfam" id="PF19328"/>
    </source>
</evidence>
<dbReference type="Pfam" id="PF19328">
    <property type="entry name" value="DAP_DH_C"/>
    <property type="match status" value="1"/>
</dbReference>
<protein>
    <recommendedName>
        <fullName evidence="1">2,4-diaminopentanoate dehydrogenase C-terminal domain-containing protein</fullName>
    </recommendedName>
</protein>
<dbReference type="Proteomes" id="UP000193040">
    <property type="component" value="Unassembled WGS sequence"/>
</dbReference>
<proteinExistence type="predicted"/>
<dbReference type="InterPro" id="IPR045760">
    <property type="entry name" value="DAP_DH_C"/>
</dbReference>
<dbReference type="EMBL" id="MZZM01000012">
    <property type="protein sequence ID" value="ORJ62753.1"/>
    <property type="molecule type" value="Genomic_DNA"/>
</dbReference>
<dbReference type="CDD" id="cd24146">
    <property type="entry name" value="nat-AmDH_N_like"/>
    <property type="match status" value="1"/>
</dbReference>
<dbReference type="RefSeq" id="WP_084949264.1">
    <property type="nucleotide sequence ID" value="NZ_MZZM01000012.1"/>
</dbReference>
<dbReference type="InterPro" id="IPR036291">
    <property type="entry name" value="NAD(P)-bd_dom_sf"/>
</dbReference>
<keyword evidence="3" id="KW-1185">Reference proteome</keyword>